<dbReference type="EMBL" id="JAZBJZ010000015">
    <property type="protein sequence ID" value="MEE3716264.1"/>
    <property type="molecule type" value="Genomic_DNA"/>
</dbReference>
<evidence type="ECO:0000313" key="2">
    <source>
        <dbReference type="Proteomes" id="UP001333818"/>
    </source>
</evidence>
<sequence>MNQNRLAQKIGKVKAQDFFDRFRTGTLVTTSKFSPTPLGRITRCHPHLGKVSVRRFMDGHRRVYPVFSIIIL</sequence>
<evidence type="ECO:0000313" key="1">
    <source>
        <dbReference type="EMBL" id="MEE3716264.1"/>
    </source>
</evidence>
<comment type="caution">
    <text evidence="1">The sequence shown here is derived from an EMBL/GenBank/DDBJ whole genome shotgun (WGS) entry which is preliminary data.</text>
</comment>
<organism evidence="1 2">
    <name type="scientific">Tumidithrix elongata BACA0141</name>
    <dbReference type="NCBI Taxonomy" id="2716417"/>
    <lineage>
        <taxon>Bacteria</taxon>
        <taxon>Bacillati</taxon>
        <taxon>Cyanobacteriota</taxon>
        <taxon>Cyanophyceae</taxon>
        <taxon>Pseudanabaenales</taxon>
        <taxon>Pseudanabaenaceae</taxon>
        <taxon>Tumidithrix</taxon>
        <taxon>Tumidithrix elongata</taxon>
    </lineage>
</organism>
<accession>A0AAW9PXD1</accession>
<protein>
    <submittedName>
        <fullName evidence="1">Uncharacterized protein</fullName>
    </submittedName>
</protein>
<proteinExistence type="predicted"/>
<dbReference type="RefSeq" id="WP_330482691.1">
    <property type="nucleotide sequence ID" value="NZ_JAZBJZ010000015.1"/>
</dbReference>
<keyword evidence="2" id="KW-1185">Reference proteome</keyword>
<name>A0AAW9PXD1_9CYAN</name>
<reference evidence="1" key="1">
    <citation type="submission" date="2024-01" db="EMBL/GenBank/DDBJ databases">
        <title>Bank of Algae and Cyanobacteria of the Azores (BACA) strain genomes.</title>
        <authorList>
            <person name="Luz R."/>
            <person name="Cordeiro R."/>
            <person name="Fonseca A."/>
            <person name="Goncalves V."/>
        </authorList>
    </citation>
    <scope>NUCLEOTIDE SEQUENCE</scope>
    <source>
        <strain evidence="1">BACA0141</strain>
    </source>
</reference>
<dbReference type="AlphaFoldDB" id="A0AAW9PXD1"/>
<dbReference type="Proteomes" id="UP001333818">
    <property type="component" value="Unassembled WGS sequence"/>
</dbReference>
<gene>
    <name evidence="1" type="ORF">V2H45_05850</name>
</gene>